<sequence length="1031" mass="115627">MADVGNHLDESVRDQWESPVQWDARKKFILHNWDQHPEDQLVCLSNVWANMEFLGCRYNPVVEQRVKEMATGMPEFQKPELPQSTADQQDNNKRSRDEGGAHGGERDLKTLSDPPHRTLKHIDLKKMISFTSGGPPMKQETEGGSFVASTFSVQPSSSCTNSSMLRRNEVQQESCTASDAESSTVSISQSSPFVKPNTLSMMNEQPSILPENCVQRSLLVQKKGLFNGLSETVRSKFAKLTTKKATKRIAHVFAQCVQKQCRATPLYKIVEVTSSSTFVLETDMAEVPGYACDLYIEGVYLARGYGKFKPATKTSAVKKALERLRYYRTVVIATRSDSETGKLREEFVIDTGEQVPLHPTLPGDSLQGPKTKGAGEGPIKETNIGNQMLRKMGWTGGGIGKAGREGIAEPIKVEVMERRAGLGYRKGQVGAKTSTVRKALERLTLHSSVEVATSSDTETTNYNLREEFVIETGKQVSPTLRQDSLQGPANTSTPPQKPKPKMGARKQKFDDSKSVSDFVIYEKEFSAENAICILNSSAVFSKVRVKLDVNRNRRNGIPMHQCFVSIKEMIVADGWSFSAKEARHLAAEAALSKLRQTNPVVKLKKPELTKDALTRTEVLGTKEAGEGQIKETNIGNQMLQGIEKEDREGNVEPMKVDVVEMSAGLGTATNLAEKQLISAEQAHQFISNYVQSGREEDLVFSPELTSEERKIFHQMAQKFKLQSRSYWEGPERYLVINRKRSAEDVMSQTQFRPGQFCTVVGDGKFAVKYEVTLPKGSSWQMADVGNHLDETVRDQWESPVQWDARKKFILHNWDQHPEDQLVCLSNVWANMEFLGCRYNPVVEQRVKEMAAGMPEFQKPELPQSTADQDNNKRSRDEGGAHGGNRDLKTPSHPPHKRLKHIDLKKMIKFKSGGVLGEEGRKSEEQPPMKQETEEGGAHQVIVNYVQSGREDDLVFSPELTSDERAAIHKMARRYDLQHKSYGKGQKRYLVIRRKRNAQDVMSQAQFRPGQYGTVVGDGKYEVTLPQSSSWQ</sequence>
<dbReference type="PANTHER" id="PTHR48430:SF1">
    <property type="entry name" value="PARTNER OF XRN-2 PROTEIN 1"/>
    <property type="match status" value="1"/>
</dbReference>
<dbReference type="OrthoDB" id="29523at2759"/>
<evidence type="ECO:0000259" key="13">
    <source>
        <dbReference type="PROSITE" id="PS51061"/>
    </source>
</evidence>
<feature type="compositionally biased region" description="Basic and acidic residues" evidence="10">
    <location>
        <begin position="869"/>
        <end position="889"/>
    </location>
</feature>
<feature type="domain" description="R3H" evidence="13">
    <location>
        <begin position="672"/>
        <end position="740"/>
    </location>
</feature>
<reference evidence="15" key="1">
    <citation type="journal article" date="2020" name="Nat. Ecol. Evol.">
        <title>Deeply conserved synteny resolves early events in vertebrate evolution.</title>
        <authorList>
            <person name="Simakov O."/>
            <person name="Marletaz F."/>
            <person name="Yue J.X."/>
            <person name="O'Connell B."/>
            <person name="Jenkins J."/>
            <person name="Brandt A."/>
            <person name="Calef R."/>
            <person name="Tung C.H."/>
            <person name="Huang T.K."/>
            <person name="Schmutz J."/>
            <person name="Satoh N."/>
            <person name="Yu J.K."/>
            <person name="Putnam N.H."/>
            <person name="Green R.E."/>
            <person name="Rokhsar D.S."/>
        </authorList>
    </citation>
    <scope>NUCLEOTIDE SEQUENCE [LARGE SCALE GENOMIC DNA]</scope>
    <source>
        <strain evidence="15">S238N-H82</strain>
    </source>
</reference>
<dbReference type="FunFam" id="3.30.1370.50:FF:000002">
    <property type="entry name" value="Immunoglobulin mu DNA-binding protein 2"/>
    <property type="match status" value="1"/>
</dbReference>
<dbReference type="Pfam" id="PF26535">
    <property type="entry name" value="DSRM_CARF"/>
    <property type="match status" value="1"/>
</dbReference>
<comment type="subcellular location">
    <subcellularLocation>
        <location evidence="1">Nucleus</location>
    </subcellularLocation>
</comment>
<dbReference type="CDD" id="cd02640">
    <property type="entry name" value="R3H_NRF"/>
    <property type="match status" value="1"/>
</dbReference>
<dbReference type="SMART" id="SM00443">
    <property type="entry name" value="G_patch"/>
    <property type="match status" value="1"/>
</dbReference>
<dbReference type="InterPro" id="IPR014720">
    <property type="entry name" value="dsRBD_dom"/>
</dbReference>
<feature type="domain" description="DRBM" evidence="11">
    <location>
        <begin position="245"/>
        <end position="326"/>
    </location>
</feature>
<dbReference type="PROSITE" id="PS50174">
    <property type="entry name" value="G_PATCH"/>
    <property type="match status" value="1"/>
</dbReference>
<evidence type="ECO:0000259" key="12">
    <source>
        <dbReference type="PROSITE" id="PS50174"/>
    </source>
</evidence>
<dbReference type="FunFam" id="3.30.160.20:FF:000164">
    <property type="entry name" value="Nkrf protein, putative"/>
    <property type="match status" value="1"/>
</dbReference>
<dbReference type="PROSITE" id="PS51061">
    <property type="entry name" value="R3H"/>
    <property type="match status" value="2"/>
</dbReference>
<dbReference type="GO" id="GO:0004386">
    <property type="term" value="F:helicase activity"/>
    <property type="evidence" value="ECO:0007669"/>
    <property type="project" value="UniProtKB-KW"/>
</dbReference>
<feature type="region of interest" description="Disordered" evidence="10">
    <location>
        <begin position="853"/>
        <end position="899"/>
    </location>
</feature>
<keyword evidence="7 9" id="KW-0694">RNA-binding</keyword>
<dbReference type="RefSeq" id="XP_035682614.1">
    <property type="nucleotide sequence ID" value="XM_035826721.1"/>
</dbReference>
<dbReference type="InterPro" id="IPR001374">
    <property type="entry name" value="R3H_dom"/>
</dbReference>
<comment type="similarity">
    <text evidence="2">Belongs to the CARF family.</text>
</comment>
<proteinExistence type="inferred from homology"/>
<evidence type="ECO:0000256" key="4">
    <source>
        <dbReference type="ARBA" id="ARBA00022801"/>
    </source>
</evidence>
<keyword evidence="8" id="KW-0539">Nucleus</keyword>
<keyword evidence="3" id="KW-0547">Nucleotide-binding</keyword>
<dbReference type="GO" id="GO:0003677">
    <property type="term" value="F:DNA binding"/>
    <property type="evidence" value="ECO:0007669"/>
    <property type="project" value="UniProtKB-ARBA"/>
</dbReference>
<evidence type="ECO:0000256" key="9">
    <source>
        <dbReference type="PROSITE-ProRule" id="PRU00266"/>
    </source>
</evidence>
<gene>
    <name evidence="16" type="primary">LOC118420016</name>
</gene>
<reference evidence="16" key="2">
    <citation type="submission" date="2025-08" db="UniProtKB">
        <authorList>
            <consortium name="RefSeq"/>
        </authorList>
    </citation>
    <scope>IDENTIFICATION</scope>
    <source>
        <strain evidence="16">S238N-H82</strain>
        <tissue evidence="16">Testes</tissue>
    </source>
</reference>
<feature type="compositionally biased region" description="Polar residues" evidence="10">
    <location>
        <begin position="474"/>
        <end position="494"/>
    </location>
</feature>
<dbReference type="GeneID" id="118420016"/>
<dbReference type="GO" id="GO:0003723">
    <property type="term" value="F:RNA binding"/>
    <property type="evidence" value="ECO:0007669"/>
    <property type="project" value="UniProtKB-UniRule"/>
</dbReference>
<feature type="region of interest" description="Disordered" evidence="10">
    <location>
        <begin position="912"/>
        <end position="935"/>
    </location>
</feature>
<dbReference type="InterPro" id="IPR021859">
    <property type="entry name" value="XTBD"/>
</dbReference>
<protein>
    <submittedName>
        <fullName evidence="16">NF-kappa-B-repressing factor-like</fullName>
    </submittedName>
</protein>
<feature type="domain" description="R3H" evidence="13">
    <location>
        <begin position="931"/>
        <end position="995"/>
    </location>
</feature>
<accession>A0A9J7LGU2</accession>
<dbReference type="InterPro" id="IPR000467">
    <property type="entry name" value="G_patch_dom"/>
</dbReference>
<evidence type="ECO:0000256" key="7">
    <source>
        <dbReference type="ARBA" id="ARBA00022884"/>
    </source>
</evidence>
<feature type="compositionally biased region" description="Basic and acidic residues" evidence="10">
    <location>
        <begin position="90"/>
        <end position="118"/>
    </location>
</feature>
<dbReference type="Pfam" id="PF01585">
    <property type="entry name" value="G-patch"/>
    <property type="match status" value="1"/>
</dbReference>
<dbReference type="PROSITE" id="PS51827">
    <property type="entry name" value="XTBD"/>
    <property type="match status" value="2"/>
</dbReference>
<evidence type="ECO:0000256" key="5">
    <source>
        <dbReference type="ARBA" id="ARBA00022806"/>
    </source>
</evidence>
<keyword evidence="6" id="KW-0067">ATP-binding</keyword>
<dbReference type="Pfam" id="PF11952">
    <property type="entry name" value="XTBD"/>
    <property type="match status" value="2"/>
</dbReference>
<feature type="domain" description="XRN2-binding (XTBD)" evidence="14">
    <location>
        <begin position="789"/>
        <end position="873"/>
    </location>
</feature>
<dbReference type="PROSITE" id="PS50137">
    <property type="entry name" value="DS_RBD"/>
    <property type="match status" value="1"/>
</dbReference>
<dbReference type="FunFam" id="3.30.1370.50:FF:000004">
    <property type="entry name" value="NFKB repressing factor"/>
    <property type="match status" value="1"/>
</dbReference>
<dbReference type="GO" id="GO:0005634">
    <property type="term" value="C:nucleus"/>
    <property type="evidence" value="ECO:0000318"/>
    <property type="project" value="GO_Central"/>
</dbReference>
<dbReference type="PANTHER" id="PTHR48430">
    <property type="entry name" value="PARTNER OF XRN-2 PROTEIN 1"/>
    <property type="match status" value="1"/>
</dbReference>
<organism evidence="15 16">
    <name type="scientific">Branchiostoma floridae</name>
    <name type="common">Florida lancelet</name>
    <name type="synonym">Amphioxus</name>
    <dbReference type="NCBI Taxonomy" id="7739"/>
    <lineage>
        <taxon>Eukaryota</taxon>
        <taxon>Metazoa</taxon>
        <taxon>Chordata</taxon>
        <taxon>Cephalochordata</taxon>
        <taxon>Leptocardii</taxon>
        <taxon>Amphioxiformes</taxon>
        <taxon>Branchiostomatidae</taxon>
        <taxon>Branchiostoma</taxon>
    </lineage>
</organism>
<name>A0A9J7LGU2_BRAFL</name>
<dbReference type="SUPFAM" id="SSF82708">
    <property type="entry name" value="R3H domain"/>
    <property type="match status" value="2"/>
</dbReference>
<evidence type="ECO:0000259" key="11">
    <source>
        <dbReference type="PROSITE" id="PS50137"/>
    </source>
</evidence>
<dbReference type="KEGG" id="bfo:118420016"/>
<dbReference type="Gene3D" id="3.30.160.20">
    <property type="match status" value="1"/>
</dbReference>
<dbReference type="SUPFAM" id="SSF54768">
    <property type="entry name" value="dsRNA-binding domain-like"/>
    <property type="match status" value="1"/>
</dbReference>
<dbReference type="SMART" id="SM00393">
    <property type="entry name" value="R3H"/>
    <property type="match status" value="2"/>
</dbReference>
<feature type="domain" description="XRN2-binding (XTBD)" evidence="14">
    <location>
        <begin position="9"/>
        <end position="93"/>
    </location>
</feature>
<dbReference type="Gene3D" id="3.30.1370.50">
    <property type="entry name" value="R3H-like domain"/>
    <property type="match status" value="2"/>
</dbReference>
<evidence type="ECO:0000256" key="2">
    <source>
        <dbReference type="ARBA" id="ARBA00010053"/>
    </source>
</evidence>
<dbReference type="Pfam" id="PF01424">
    <property type="entry name" value="R3H"/>
    <property type="match status" value="2"/>
</dbReference>
<keyword evidence="4" id="KW-0378">Hydrolase</keyword>
<dbReference type="Proteomes" id="UP000001554">
    <property type="component" value="Chromosome 7"/>
</dbReference>
<evidence type="ECO:0000256" key="8">
    <source>
        <dbReference type="ARBA" id="ARBA00023242"/>
    </source>
</evidence>
<evidence type="ECO:0000259" key="14">
    <source>
        <dbReference type="PROSITE" id="PS51827"/>
    </source>
</evidence>
<evidence type="ECO:0000313" key="16">
    <source>
        <dbReference type="RefSeq" id="XP_035682614.1"/>
    </source>
</evidence>
<dbReference type="GO" id="GO:0016787">
    <property type="term" value="F:hydrolase activity"/>
    <property type="evidence" value="ECO:0007669"/>
    <property type="project" value="UniProtKB-KW"/>
</dbReference>
<keyword evidence="15" id="KW-1185">Reference proteome</keyword>
<evidence type="ECO:0000256" key="1">
    <source>
        <dbReference type="ARBA" id="ARBA00004123"/>
    </source>
</evidence>
<evidence type="ECO:0000313" key="15">
    <source>
        <dbReference type="Proteomes" id="UP000001554"/>
    </source>
</evidence>
<dbReference type="GO" id="GO:0005524">
    <property type="term" value="F:ATP binding"/>
    <property type="evidence" value="ECO:0007669"/>
    <property type="project" value="UniProtKB-KW"/>
</dbReference>
<keyword evidence="5" id="KW-0347">Helicase</keyword>
<dbReference type="Pfam" id="PF00035">
    <property type="entry name" value="dsrm"/>
    <property type="match status" value="1"/>
</dbReference>
<dbReference type="InterPro" id="IPR058828">
    <property type="entry name" value="DSRM_CARF/NKRF"/>
</dbReference>
<evidence type="ECO:0000256" key="6">
    <source>
        <dbReference type="ARBA" id="ARBA00022840"/>
    </source>
</evidence>
<dbReference type="InterPro" id="IPR036867">
    <property type="entry name" value="R3H_dom_sf"/>
</dbReference>
<feature type="compositionally biased region" description="Basic and acidic residues" evidence="10">
    <location>
        <begin position="917"/>
        <end position="935"/>
    </location>
</feature>
<dbReference type="AlphaFoldDB" id="A0A9J7LGU2"/>
<evidence type="ECO:0000256" key="3">
    <source>
        <dbReference type="ARBA" id="ARBA00022741"/>
    </source>
</evidence>
<feature type="region of interest" description="Disordered" evidence="10">
    <location>
        <begin position="74"/>
        <end position="118"/>
    </location>
</feature>
<dbReference type="InterPro" id="IPR034071">
    <property type="entry name" value="R3H_NRF"/>
</dbReference>
<feature type="region of interest" description="Disordered" evidence="10">
    <location>
        <begin position="358"/>
        <end position="381"/>
    </location>
</feature>
<feature type="region of interest" description="Disordered" evidence="10">
    <location>
        <begin position="473"/>
        <end position="509"/>
    </location>
</feature>
<evidence type="ECO:0000256" key="10">
    <source>
        <dbReference type="SAM" id="MobiDB-lite"/>
    </source>
</evidence>
<feature type="domain" description="G-patch" evidence="12">
    <location>
        <begin position="381"/>
        <end position="427"/>
    </location>
</feature>